<feature type="active site" description="Proton donor/acceptor" evidence="13">
    <location>
        <position position="133"/>
    </location>
</feature>
<accession>A0ABV7YB81</accession>
<comment type="caution">
    <text evidence="16">The sequence shown here is derived from an EMBL/GenBank/DDBJ whole genome shotgun (WGS) entry which is preliminary data.</text>
</comment>
<evidence type="ECO:0000256" key="8">
    <source>
        <dbReference type="ARBA" id="ARBA00023154"/>
    </source>
</evidence>
<evidence type="ECO:0000256" key="9">
    <source>
        <dbReference type="ARBA" id="ARBA00037922"/>
    </source>
</evidence>
<proteinExistence type="inferred from homology"/>
<feature type="binding site" evidence="13">
    <location>
        <begin position="8"/>
        <end position="13"/>
    </location>
    <ligand>
        <name>NAD(+)</name>
        <dbReference type="ChEBI" id="CHEBI:57540"/>
    </ligand>
</feature>
<evidence type="ECO:0000259" key="14">
    <source>
        <dbReference type="Pfam" id="PF01113"/>
    </source>
</evidence>
<feature type="binding site" evidence="13">
    <location>
        <position position="32"/>
    </location>
    <ligand>
        <name>NADP(+)</name>
        <dbReference type="ChEBI" id="CHEBI:58349"/>
    </ligand>
</feature>
<evidence type="ECO:0000256" key="12">
    <source>
        <dbReference type="ARBA" id="ARBA00049396"/>
    </source>
</evidence>
<dbReference type="CDD" id="cd02274">
    <property type="entry name" value="DHDPR_N"/>
    <property type="match status" value="1"/>
</dbReference>
<keyword evidence="2 13" id="KW-0963">Cytoplasm</keyword>
<dbReference type="HAMAP" id="MF_00102">
    <property type="entry name" value="DapB"/>
    <property type="match status" value="1"/>
</dbReference>
<evidence type="ECO:0000256" key="2">
    <source>
        <dbReference type="ARBA" id="ARBA00022490"/>
    </source>
</evidence>
<evidence type="ECO:0000313" key="17">
    <source>
        <dbReference type="Proteomes" id="UP001595699"/>
    </source>
</evidence>
<feature type="binding site" evidence="13">
    <location>
        <begin position="76"/>
        <end position="78"/>
    </location>
    <ligand>
        <name>NAD(+)</name>
        <dbReference type="ChEBI" id="CHEBI:57540"/>
    </ligand>
</feature>
<keyword evidence="3 13" id="KW-0028">Amino-acid biosynthesis</keyword>
<dbReference type="PANTHER" id="PTHR20836:SF0">
    <property type="entry name" value="4-HYDROXY-TETRAHYDRODIPICOLINATE REDUCTASE 1, CHLOROPLASTIC-RELATED"/>
    <property type="match status" value="1"/>
</dbReference>
<dbReference type="RefSeq" id="WP_205118697.1">
    <property type="nucleotide sequence ID" value="NZ_JAFBCM010000001.1"/>
</dbReference>
<dbReference type="Gene3D" id="3.30.360.10">
    <property type="entry name" value="Dihydrodipicolinate Reductase, domain 2"/>
    <property type="match status" value="1"/>
</dbReference>
<comment type="caution">
    <text evidence="13">Was originally thought to be a dihydrodipicolinate reductase (DHDPR), catalyzing the conversion of dihydrodipicolinate to tetrahydrodipicolinate. However, it was shown in E.coli that the substrate of the enzymatic reaction is not dihydrodipicolinate (DHDP) but in fact (2S,4S)-4-hydroxy-2,3,4,5-tetrahydrodipicolinic acid (HTPA), the product released by the DapA-catalyzed reaction.</text>
</comment>
<evidence type="ECO:0000256" key="7">
    <source>
        <dbReference type="ARBA" id="ARBA00023027"/>
    </source>
</evidence>
<evidence type="ECO:0000256" key="6">
    <source>
        <dbReference type="ARBA" id="ARBA00023002"/>
    </source>
</evidence>
<dbReference type="InterPro" id="IPR036291">
    <property type="entry name" value="NAD(P)-bd_dom_sf"/>
</dbReference>
<comment type="caution">
    <text evidence="13">Lacks conserved residue(s) required for the propagation of feature annotation.</text>
</comment>
<dbReference type="Gene3D" id="3.40.50.720">
    <property type="entry name" value="NAD(P)-binding Rossmann-like Domain"/>
    <property type="match status" value="1"/>
</dbReference>
<evidence type="ECO:0000259" key="15">
    <source>
        <dbReference type="Pfam" id="PF05173"/>
    </source>
</evidence>
<evidence type="ECO:0000256" key="11">
    <source>
        <dbReference type="ARBA" id="ARBA00049080"/>
    </source>
</evidence>
<feature type="domain" description="Dihydrodipicolinate reductase C-terminal" evidence="15">
    <location>
        <begin position="109"/>
        <end position="245"/>
    </location>
</feature>
<reference evidence="17" key="1">
    <citation type="journal article" date="2019" name="Int. J. Syst. Evol. Microbiol.">
        <title>The Global Catalogue of Microorganisms (GCM) 10K type strain sequencing project: providing services to taxonomists for standard genome sequencing and annotation.</title>
        <authorList>
            <consortium name="The Broad Institute Genomics Platform"/>
            <consortium name="The Broad Institute Genome Sequencing Center for Infectious Disease"/>
            <person name="Wu L."/>
            <person name="Ma J."/>
        </authorList>
    </citation>
    <scope>NUCLEOTIDE SEQUENCE [LARGE SCALE GENOMIC DNA]</scope>
    <source>
        <strain evidence="17">CGMCC 4.7241</strain>
    </source>
</reference>
<comment type="catalytic activity">
    <reaction evidence="12 13">
        <text>(S)-2,3,4,5-tetrahydrodipicolinate + NAD(+) + H2O = (2S,4S)-4-hydroxy-2,3,4,5-tetrahydrodipicolinate + NADH + H(+)</text>
        <dbReference type="Rhea" id="RHEA:35323"/>
        <dbReference type="ChEBI" id="CHEBI:15377"/>
        <dbReference type="ChEBI" id="CHEBI:15378"/>
        <dbReference type="ChEBI" id="CHEBI:16845"/>
        <dbReference type="ChEBI" id="CHEBI:57540"/>
        <dbReference type="ChEBI" id="CHEBI:57945"/>
        <dbReference type="ChEBI" id="CHEBI:67139"/>
        <dbReference type="EC" id="1.17.1.8"/>
    </reaction>
</comment>
<name>A0ABV7YB81_9ACTN</name>
<dbReference type="PANTHER" id="PTHR20836">
    <property type="entry name" value="DIHYDRODIPICOLINATE REDUCTASE"/>
    <property type="match status" value="1"/>
</dbReference>
<keyword evidence="6 13" id="KW-0560">Oxidoreductase</keyword>
<comment type="pathway">
    <text evidence="9 13">Amino-acid biosynthesis; L-lysine biosynthesis via DAP pathway; (S)-tetrahydrodipicolinate from L-aspartate: step 4/4.</text>
</comment>
<organism evidence="16 17">
    <name type="scientific">Tenggerimyces flavus</name>
    <dbReference type="NCBI Taxonomy" id="1708749"/>
    <lineage>
        <taxon>Bacteria</taxon>
        <taxon>Bacillati</taxon>
        <taxon>Actinomycetota</taxon>
        <taxon>Actinomycetes</taxon>
        <taxon>Propionibacteriales</taxon>
        <taxon>Nocardioidaceae</taxon>
        <taxon>Tenggerimyces</taxon>
    </lineage>
</organism>
<dbReference type="PIRSF" id="PIRSF000161">
    <property type="entry name" value="DHPR"/>
    <property type="match status" value="1"/>
</dbReference>
<evidence type="ECO:0000256" key="5">
    <source>
        <dbReference type="ARBA" id="ARBA00022915"/>
    </source>
</evidence>
<comment type="function">
    <text evidence="13">Catalyzes the conversion of 4-hydroxy-tetrahydrodipicolinate (HTPA) to tetrahydrodipicolinate.</text>
</comment>
<dbReference type="InterPro" id="IPR000846">
    <property type="entry name" value="DapB_N"/>
</dbReference>
<dbReference type="Proteomes" id="UP001595699">
    <property type="component" value="Unassembled WGS sequence"/>
</dbReference>
<gene>
    <name evidence="13 16" type="primary">dapB</name>
    <name evidence="16" type="ORF">ACFOUW_16295</name>
</gene>
<keyword evidence="17" id="KW-1185">Reference proteome</keyword>
<dbReference type="SUPFAM" id="SSF55347">
    <property type="entry name" value="Glyceraldehyde-3-phosphate dehydrogenase-like, C-terminal domain"/>
    <property type="match status" value="1"/>
</dbReference>
<dbReference type="EC" id="1.17.1.8" evidence="10 13"/>
<evidence type="ECO:0000256" key="3">
    <source>
        <dbReference type="ARBA" id="ARBA00022605"/>
    </source>
</evidence>
<feature type="active site" description="Proton donor" evidence="13">
    <location>
        <position position="137"/>
    </location>
</feature>
<feature type="binding site" evidence="13">
    <location>
        <begin position="143"/>
        <end position="144"/>
    </location>
    <ligand>
        <name>(S)-2,3,4,5-tetrahydrodipicolinate</name>
        <dbReference type="ChEBI" id="CHEBI:16845"/>
    </ligand>
</feature>
<dbReference type="InterPro" id="IPR022664">
    <property type="entry name" value="DapB_N_CS"/>
</dbReference>
<comment type="subcellular location">
    <subcellularLocation>
        <location evidence="13">Cytoplasm</location>
    </subcellularLocation>
</comment>
<feature type="binding site" evidence="13">
    <location>
        <position position="134"/>
    </location>
    <ligand>
        <name>(S)-2,3,4,5-tetrahydrodipicolinate</name>
        <dbReference type="ChEBI" id="CHEBI:16845"/>
    </ligand>
</feature>
<comment type="subunit">
    <text evidence="13">Homotetramer.</text>
</comment>
<dbReference type="PROSITE" id="PS01298">
    <property type="entry name" value="DAPB"/>
    <property type="match status" value="1"/>
</dbReference>
<feature type="domain" description="Dihydrodipicolinate reductase N-terminal" evidence="14">
    <location>
        <begin position="3"/>
        <end position="106"/>
    </location>
</feature>
<evidence type="ECO:0000256" key="13">
    <source>
        <dbReference type="HAMAP-Rule" id="MF_00102"/>
    </source>
</evidence>
<sequence>MLKVAVIGAYGKLGSQSCLAIEATSDLSLVARIGSKDSLQAVVDAGADVALDVTRPDAVLANVSFCVSAGVPVVVGTSGVNESQRSEIADLLAAAPRIGVIVAPNFSLGAVLMMTFAAQAARHFESVEVVELHHARKVDAPSGTASRTAELLGAARAEAGLAPVPDATEKSLDGARGAVVSGVHVHSVRLPGLVAHQEVLFGGTGETLTLRHDSMSYSSFDAGILLALRAVVDKPGLTVGLEHLLFNA</sequence>
<dbReference type="EMBL" id="JBHRZH010000015">
    <property type="protein sequence ID" value="MFC3762403.1"/>
    <property type="molecule type" value="Genomic_DNA"/>
</dbReference>
<dbReference type="NCBIfam" id="TIGR00036">
    <property type="entry name" value="dapB"/>
    <property type="match status" value="1"/>
</dbReference>
<protein>
    <recommendedName>
        <fullName evidence="10 13">4-hydroxy-tetrahydrodipicolinate reductase</fullName>
        <shortName evidence="13">HTPA reductase</shortName>
        <ecNumber evidence="10 13">1.17.1.8</ecNumber>
    </recommendedName>
</protein>
<comment type="catalytic activity">
    <reaction evidence="11 13">
        <text>(S)-2,3,4,5-tetrahydrodipicolinate + NADP(+) + H2O = (2S,4S)-4-hydroxy-2,3,4,5-tetrahydrodipicolinate + NADPH + H(+)</text>
        <dbReference type="Rhea" id="RHEA:35331"/>
        <dbReference type="ChEBI" id="CHEBI:15377"/>
        <dbReference type="ChEBI" id="CHEBI:15378"/>
        <dbReference type="ChEBI" id="CHEBI:16845"/>
        <dbReference type="ChEBI" id="CHEBI:57783"/>
        <dbReference type="ChEBI" id="CHEBI:58349"/>
        <dbReference type="ChEBI" id="CHEBI:67139"/>
        <dbReference type="EC" id="1.17.1.8"/>
    </reaction>
</comment>
<keyword evidence="5 13" id="KW-0220">Diaminopimelate biosynthesis</keyword>
<dbReference type="InterPro" id="IPR023940">
    <property type="entry name" value="DHDPR_bac"/>
</dbReference>
<comment type="similarity">
    <text evidence="1 13">Belongs to the DapB family.</text>
</comment>
<dbReference type="Pfam" id="PF01113">
    <property type="entry name" value="DapB_N"/>
    <property type="match status" value="1"/>
</dbReference>
<keyword evidence="8 13" id="KW-0457">Lysine biosynthesis</keyword>
<evidence type="ECO:0000256" key="4">
    <source>
        <dbReference type="ARBA" id="ARBA00022857"/>
    </source>
</evidence>
<dbReference type="GO" id="GO:0008839">
    <property type="term" value="F:4-hydroxy-tetrahydrodipicolinate reductase"/>
    <property type="evidence" value="ECO:0007669"/>
    <property type="project" value="UniProtKB-EC"/>
</dbReference>
<keyword evidence="4 13" id="KW-0521">NADP</keyword>
<evidence type="ECO:0000313" key="16">
    <source>
        <dbReference type="EMBL" id="MFC3762403.1"/>
    </source>
</evidence>
<evidence type="ECO:0000256" key="1">
    <source>
        <dbReference type="ARBA" id="ARBA00006642"/>
    </source>
</evidence>
<dbReference type="Pfam" id="PF05173">
    <property type="entry name" value="DapB_C"/>
    <property type="match status" value="1"/>
</dbReference>
<feature type="binding site" evidence="13">
    <location>
        <begin position="103"/>
        <end position="106"/>
    </location>
    <ligand>
        <name>NAD(+)</name>
        <dbReference type="ChEBI" id="CHEBI:57540"/>
    </ligand>
</feature>
<dbReference type="InterPro" id="IPR022663">
    <property type="entry name" value="DapB_C"/>
</dbReference>
<dbReference type="SUPFAM" id="SSF51735">
    <property type="entry name" value="NAD(P)-binding Rossmann-fold domains"/>
    <property type="match status" value="1"/>
</dbReference>
<keyword evidence="7 13" id="KW-0520">NAD</keyword>
<evidence type="ECO:0000256" key="10">
    <source>
        <dbReference type="ARBA" id="ARBA00038983"/>
    </source>
</evidence>